<reference evidence="3" key="1">
    <citation type="journal article" date="2024" name="IScience">
        <title>Strigolactones Initiate the Formation of Haustorium-like Structures in Castilleja.</title>
        <authorList>
            <person name="Buerger M."/>
            <person name="Peterson D."/>
            <person name="Chory J."/>
        </authorList>
    </citation>
    <scope>NUCLEOTIDE SEQUENCE [LARGE SCALE GENOMIC DNA]</scope>
</reference>
<dbReference type="Proteomes" id="UP001632038">
    <property type="component" value="Unassembled WGS sequence"/>
</dbReference>
<gene>
    <name evidence="2" type="ORF">CASFOL_037992</name>
</gene>
<organism evidence="2 3">
    <name type="scientific">Castilleja foliolosa</name>
    <dbReference type="NCBI Taxonomy" id="1961234"/>
    <lineage>
        <taxon>Eukaryota</taxon>
        <taxon>Viridiplantae</taxon>
        <taxon>Streptophyta</taxon>
        <taxon>Embryophyta</taxon>
        <taxon>Tracheophyta</taxon>
        <taxon>Spermatophyta</taxon>
        <taxon>Magnoliopsida</taxon>
        <taxon>eudicotyledons</taxon>
        <taxon>Gunneridae</taxon>
        <taxon>Pentapetalae</taxon>
        <taxon>asterids</taxon>
        <taxon>lamiids</taxon>
        <taxon>Lamiales</taxon>
        <taxon>Orobanchaceae</taxon>
        <taxon>Pedicularideae</taxon>
        <taxon>Castillejinae</taxon>
        <taxon>Castilleja</taxon>
    </lineage>
</organism>
<evidence type="ECO:0000256" key="1">
    <source>
        <dbReference type="SAM" id="MobiDB-lite"/>
    </source>
</evidence>
<dbReference type="EMBL" id="JAVIJP010000081">
    <property type="protein sequence ID" value="KAL3617671.1"/>
    <property type="molecule type" value="Genomic_DNA"/>
</dbReference>
<protein>
    <submittedName>
        <fullName evidence="2">Uncharacterized protein</fullName>
    </submittedName>
</protein>
<accession>A0ABD3BKM4</accession>
<keyword evidence="3" id="KW-1185">Reference proteome</keyword>
<sequence length="76" mass="8380">MALSSTPYLSSTPRSASFTRNCPNYGYNERYDDFELPVSGRTLVITGSPIIGRWLEEWRRRVAAGGQVAAGGWVAI</sequence>
<evidence type="ECO:0000313" key="3">
    <source>
        <dbReference type="Proteomes" id="UP001632038"/>
    </source>
</evidence>
<dbReference type="AlphaFoldDB" id="A0ABD3BKM4"/>
<comment type="caution">
    <text evidence="2">The sequence shown here is derived from an EMBL/GenBank/DDBJ whole genome shotgun (WGS) entry which is preliminary data.</text>
</comment>
<evidence type="ECO:0000313" key="2">
    <source>
        <dbReference type="EMBL" id="KAL3617671.1"/>
    </source>
</evidence>
<proteinExistence type="predicted"/>
<feature type="region of interest" description="Disordered" evidence="1">
    <location>
        <begin position="1"/>
        <end position="22"/>
    </location>
</feature>
<name>A0ABD3BKM4_9LAMI</name>